<dbReference type="Proteomes" id="UP001358586">
    <property type="component" value="Chromosome 12"/>
</dbReference>
<evidence type="ECO:0000313" key="2">
    <source>
        <dbReference type="EMBL" id="KAK5775469.1"/>
    </source>
</evidence>
<gene>
    <name evidence="2" type="ORF">PVK06_043364</name>
</gene>
<dbReference type="SUPFAM" id="SSF54160">
    <property type="entry name" value="Chromo domain-like"/>
    <property type="match status" value="1"/>
</dbReference>
<protein>
    <recommendedName>
        <fullName evidence="1">Tf2-1-like SH3-like domain-containing protein</fullName>
    </recommendedName>
</protein>
<feature type="domain" description="Tf2-1-like SH3-like" evidence="1">
    <location>
        <begin position="69"/>
        <end position="134"/>
    </location>
</feature>
<dbReference type="EMBL" id="JARKNE010000012">
    <property type="protein sequence ID" value="KAK5775469.1"/>
    <property type="molecule type" value="Genomic_DNA"/>
</dbReference>
<proteinExistence type="predicted"/>
<dbReference type="PANTHER" id="PTHR46148">
    <property type="entry name" value="CHROMO DOMAIN-CONTAINING PROTEIN"/>
    <property type="match status" value="1"/>
</dbReference>
<evidence type="ECO:0000313" key="3">
    <source>
        <dbReference type="Proteomes" id="UP001358586"/>
    </source>
</evidence>
<dbReference type="Pfam" id="PF24626">
    <property type="entry name" value="SH3_Tf2-1"/>
    <property type="match status" value="1"/>
</dbReference>
<dbReference type="InterPro" id="IPR056924">
    <property type="entry name" value="SH3_Tf2-1"/>
</dbReference>
<reference evidence="2 3" key="1">
    <citation type="submission" date="2023-03" db="EMBL/GenBank/DDBJ databases">
        <title>WGS of Gossypium arboreum.</title>
        <authorList>
            <person name="Yu D."/>
        </authorList>
    </citation>
    <scope>NUCLEOTIDE SEQUENCE [LARGE SCALE GENOMIC DNA]</scope>
    <source>
        <tissue evidence="2">Leaf</tissue>
    </source>
</reference>
<name>A0ABR0MNB2_GOSAR</name>
<accession>A0ABR0MNB2</accession>
<sequence>MAPYEALYGRRCRTPSFWTELGERQVLGPELVADTEDKVKLIRDRLKEASDRQNSYADLKRKEIEYSVGDMVFLKVSPWKKILRFGRKGKLSPRFIGPYRILKRVGPVAYQLELPLELDRIHDVFHVSMLRRYRSDPTHVVPVAEMEVQTNLTFEEEPVQILDRDVKILRRKSVSLIKVLWHNHGREEATWELEVAMRQQYPHLFDSGKISRTKFL</sequence>
<dbReference type="PANTHER" id="PTHR46148:SF44">
    <property type="entry name" value="GAG-POL POLYPROTEIN"/>
    <property type="match status" value="1"/>
</dbReference>
<keyword evidence="3" id="KW-1185">Reference proteome</keyword>
<comment type="caution">
    <text evidence="2">The sequence shown here is derived from an EMBL/GenBank/DDBJ whole genome shotgun (WGS) entry which is preliminary data.</text>
</comment>
<evidence type="ECO:0000259" key="1">
    <source>
        <dbReference type="Pfam" id="PF24626"/>
    </source>
</evidence>
<dbReference type="InterPro" id="IPR016197">
    <property type="entry name" value="Chromo-like_dom_sf"/>
</dbReference>
<organism evidence="2 3">
    <name type="scientific">Gossypium arboreum</name>
    <name type="common">Tree cotton</name>
    <name type="synonym">Gossypium nanking</name>
    <dbReference type="NCBI Taxonomy" id="29729"/>
    <lineage>
        <taxon>Eukaryota</taxon>
        <taxon>Viridiplantae</taxon>
        <taxon>Streptophyta</taxon>
        <taxon>Embryophyta</taxon>
        <taxon>Tracheophyta</taxon>
        <taxon>Spermatophyta</taxon>
        <taxon>Magnoliopsida</taxon>
        <taxon>eudicotyledons</taxon>
        <taxon>Gunneridae</taxon>
        <taxon>Pentapetalae</taxon>
        <taxon>rosids</taxon>
        <taxon>malvids</taxon>
        <taxon>Malvales</taxon>
        <taxon>Malvaceae</taxon>
        <taxon>Malvoideae</taxon>
        <taxon>Gossypium</taxon>
    </lineage>
</organism>